<evidence type="ECO:0000259" key="3">
    <source>
        <dbReference type="PROSITE" id="PS50977"/>
    </source>
</evidence>
<protein>
    <submittedName>
        <fullName evidence="4">TetR family transcriptional regulator</fullName>
    </submittedName>
</protein>
<dbReference type="RefSeq" id="WP_155354142.1">
    <property type="nucleotide sequence ID" value="NZ_BAAAHL010000046.1"/>
</dbReference>
<feature type="domain" description="HTH tetR-type" evidence="3">
    <location>
        <begin position="16"/>
        <end position="76"/>
    </location>
</feature>
<keyword evidence="5" id="KW-1185">Reference proteome</keyword>
<dbReference type="AlphaFoldDB" id="A0A5M3WMX6"/>
<dbReference type="Proteomes" id="UP000331127">
    <property type="component" value="Unassembled WGS sequence"/>
</dbReference>
<dbReference type="OrthoDB" id="4371863at2"/>
<sequence>MNTRKYEQRLRADTAAENRRRILQAAYDRLREAPSEPLSLDKVANKARVARSTIYVIFESRAGLFDAVFRDLLDRAGFDRIVTAVAHHDAGEHLRGSLRAGAHVYAAERGVVRAIYSMAALHADALADTVRHDEVGRAEGMRHLAQRLADQNLLRAGITVQEATDILYVISSFDTFDLLFTGRGLAADAVADRLIAMAERALVHQVGQPR</sequence>
<name>A0A5M3WMX6_9ACTN</name>
<gene>
    <name evidence="4" type="ORF">Amac_021270</name>
</gene>
<keyword evidence="1 2" id="KW-0238">DNA-binding</keyword>
<evidence type="ECO:0000313" key="5">
    <source>
        <dbReference type="Proteomes" id="UP000331127"/>
    </source>
</evidence>
<organism evidence="4 5">
    <name type="scientific">Acrocarpospora macrocephala</name>
    <dbReference type="NCBI Taxonomy" id="150177"/>
    <lineage>
        <taxon>Bacteria</taxon>
        <taxon>Bacillati</taxon>
        <taxon>Actinomycetota</taxon>
        <taxon>Actinomycetes</taxon>
        <taxon>Streptosporangiales</taxon>
        <taxon>Streptosporangiaceae</taxon>
        <taxon>Acrocarpospora</taxon>
    </lineage>
</organism>
<dbReference type="SUPFAM" id="SSF46689">
    <property type="entry name" value="Homeodomain-like"/>
    <property type="match status" value="1"/>
</dbReference>
<proteinExistence type="predicted"/>
<dbReference type="InterPro" id="IPR001647">
    <property type="entry name" value="HTH_TetR"/>
</dbReference>
<evidence type="ECO:0000313" key="4">
    <source>
        <dbReference type="EMBL" id="GES08531.1"/>
    </source>
</evidence>
<comment type="caution">
    <text evidence="4">The sequence shown here is derived from an EMBL/GenBank/DDBJ whole genome shotgun (WGS) entry which is preliminary data.</text>
</comment>
<evidence type="ECO:0000256" key="2">
    <source>
        <dbReference type="PROSITE-ProRule" id="PRU00335"/>
    </source>
</evidence>
<dbReference type="PROSITE" id="PS50977">
    <property type="entry name" value="HTH_TETR_2"/>
    <property type="match status" value="1"/>
</dbReference>
<accession>A0A5M3WMX6</accession>
<dbReference type="GO" id="GO:0003677">
    <property type="term" value="F:DNA binding"/>
    <property type="evidence" value="ECO:0007669"/>
    <property type="project" value="UniProtKB-UniRule"/>
</dbReference>
<dbReference type="EMBL" id="BLAE01000011">
    <property type="protein sequence ID" value="GES08531.1"/>
    <property type="molecule type" value="Genomic_DNA"/>
</dbReference>
<feature type="DNA-binding region" description="H-T-H motif" evidence="2">
    <location>
        <begin position="39"/>
        <end position="58"/>
    </location>
</feature>
<evidence type="ECO:0000256" key="1">
    <source>
        <dbReference type="ARBA" id="ARBA00023125"/>
    </source>
</evidence>
<dbReference type="Gene3D" id="1.10.357.10">
    <property type="entry name" value="Tetracycline Repressor, domain 2"/>
    <property type="match status" value="1"/>
</dbReference>
<reference evidence="4 5" key="1">
    <citation type="submission" date="2019-10" db="EMBL/GenBank/DDBJ databases">
        <title>Whole genome shotgun sequence of Acrocarpospora macrocephala NBRC 16266.</title>
        <authorList>
            <person name="Ichikawa N."/>
            <person name="Kimura A."/>
            <person name="Kitahashi Y."/>
            <person name="Komaki H."/>
            <person name="Oguchi A."/>
        </authorList>
    </citation>
    <scope>NUCLEOTIDE SEQUENCE [LARGE SCALE GENOMIC DNA]</scope>
    <source>
        <strain evidence="4 5">NBRC 16266</strain>
    </source>
</reference>
<dbReference type="InterPro" id="IPR009057">
    <property type="entry name" value="Homeodomain-like_sf"/>
</dbReference>
<dbReference type="Pfam" id="PF00440">
    <property type="entry name" value="TetR_N"/>
    <property type="match status" value="1"/>
</dbReference>